<dbReference type="OMA" id="HYDSYDD"/>
<name>A0A9J7X6D6_CYPCA</name>
<evidence type="ECO:0000256" key="1">
    <source>
        <dbReference type="ARBA" id="ARBA00002229"/>
    </source>
</evidence>
<feature type="compositionally biased region" description="Basic and acidic residues" evidence="3">
    <location>
        <begin position="268"/>
        <end position="288"/>
    </location>
</feature>
<organism evidence="4 5">
    <name type="scientific">Cyprinus carpio carpio</name>
    <dbReference type="NCBI Taxonomy" id="630221"/>
    <lineage>
        <taxon>Eukaryota</taxon>
        <taxon>Metazoa</taxon>
        <taxon>Chordata</taxon>
        <taxon>Craniata</taxon>
        <taxon>Vertebrata</taxon>
        <taxon>Euteleostomi</taxon>
        <taxon>Actinopterygii</taxon>
        <taxon>Neopterygii</taxon>
        <taxon>Teleostei</taxon>
        <taxon>Ostariophysi</taxon>
        <taxon>Cypriniformes</taxon>
        <taxon>Cyprinidae</taxon>
        <taxon>Cyprininae</taxon>
        <taxon>Cyprinus</taxon>
    </lineage>
</organism>
<dbReference type="AlphaFoldDB" id="A0A9J7X6D6"/>
<evidence type="ECO:0000313" key="5">
    <source>
        <dbReference type="Proteomes" id="UP001108240"/>
    </source>
</evidence>
<keyword evidence="5" id="KW-1185">Reference proteome</keyword>
<evidence type="ECO:0000256" key="2">
    <source>
        <dbReference type="ARBA" id="ARBA00025784"/>
    </source>
</evidence>
<sequence length="295" mass="32968">MDILINHFINNKMNDNISRLQCNRYEDDSGASRVPVLNSGCTPLSPTKRKHHENPLNHQKDSDEEQMNKMRCLLGSHLRNSNGDTENQELWNYSYSYTSLSGLHNHHVFAPFPTFAVDQPLEMTKQSLDPTRSMLLTPGSSTSRQQNRPSVITCAPASNRPCSLSSCHMSPNSCTFGSSNKTKANTVCDPVIEEHFRRSLGKVYKEPVPVSNSVCITGSVDDHFTKALGDAWLQIKAKGNGATRTSLYPDQMVTQIQYVSSRDGGSAPREDLYSPECQRRPGQLDEPQRQIPVQT</sequence>
<dbReference type="InterPro" id="IPR028184">
    <property type="entry name" value="VGLL4"/>
</dbReference>
<protein>
    <submittedName>
        <fullName evidence="4">Vestigial-like family member 4a</fullName>
    </submittedName>
</protein>
<dbReference type="SMART" id="SM00711">
    <property type="entry name" value="TDU"/>
    <property type="match status" value="2"/>
</dbReference>
<dbReference type="GO" id="GO:0045892">
    <property type="term" value="P:negative regulation of DNA-templated transcription"/>
    <property type="evidence" value="ECO:0007669"/>
    <property type="project" value="TreeGrafter"/>
</dbReference>
<evidence type="ECO:0000256" key="3">
    <source>
        <dbReference type="SAM" id="MobiDB-lite"/>
    </source>
</evidence>
<dbReference type="InterPro" id="IPR006627">
    <property type="entry name" value="TDU_repeat"/>
</dbReference>
<evidence type="ECO:0000313" key="4">
    <source>
        <dbReference type="Ensembl" id="ENSCCRP00000101711.1"/>
    </source>
</evidence>
<dbReference type="PANTHER" id="PTHR17604">
    <property type="entry name" value="TRANSCRIPTION COFACTOR VESTIGIAL-LIKE PROTEIN 4"/>
    <property type="match status" value="1"/>
</dbReference>
<comment type="similarity">
    <text evidence="2">Belongs to the vestigial family.</text>
</comment>
<reference evidence="4" key="1">
    <citation type="submission" date="2025-08" db="UniProtKB">
        <authorList>
            <consortium name="Ensembl"/>
        </authorList>
    </citation>
    <scope>IDENTIFICATION</scope>
</reference>
<accession>A0A9J7X6D6</accession>
<feature type="region of interest" description="Disordered" evidence="3">
    <location>
        <begin position="29"/>
        <end position="65"/>
    </location>
</feature>
<dbReference type="GO" id="GO:0001223">
    <property type="term" value="F:transcription coactivator binding"/>
    <property type="evidence" value="ECO:0007669"/>
    <property type="project" value="TreeGrafter"/>
</dbReference>
<dbReference type="PANTHER" id="PTHR17604:SF6">
    <property type="entry name" value="TRANSCRIPTION COFACTOR VESTIGIAL-LIKE PROTEIN 4"/>
    <property type="match status" value="1"/>
</dbReference>
<dbReference type="Ensembl" id="ENSCCRT00000149734.1">
    <property type="protein sequence ID" value="ENSCCRP00000101711.1"/>
    <property type="gene ID" value="ENSCCRG00000064445.1"/>
</dbReference>
<dbReference type="Proteomes" id="UP001108240">
    <property type="component" value="Unplaced"/>
</dbReference>
<feature type="region of interest" description="Disordered" evidence="3">
    <location>
        <begin position="260"/>
        <end position="295"/>
    </location>
</feature>
<comment type="function">
    <text evidence="1">May act as a specific coactivator for the mammalian TEFs.</text>
</comment>
<proteinExistence type="inferred from homology"/>
<reference evidence="4" key="2">
    <citation type="submission" date="2025-09" db="UniProtKB">
        <authorList>
            <consortium name="Ensembl"/>
        </authorList>
    </citation>
    <scope>IDENTIFICATION</scope>
</reference>
<dbReference type="GeneTree" id="ENSGT00390000003282"/>
<dbReference type="Pfam" id="PF15245">
    <property type="entry name" value="VGLL4"/>
    <property type="match status" value="1"/>
</dbReference>